<dbReference type="GO" id="GO:0000981">
    <property type="term" value="F:DNA-binding transcription factor activity, RNA polymerase II-specific"/>
    <property type="evidence" value="ECO:0007669"/>
    <property type="project" value="TreeGrafter"/>
</dbReference>
<feature type="domain" description="E2F/DP family winged-helix DNA-binding" evidence="7">
    <location>
        <begin position="181"/>
        <end position="246"/>
    </location>
</feature>
<evidence type="ECO:0000256" key="1">
    <source>
        <dbReference type="ARBA" id="ARBA00010940"/>
    </source>
</evidence>
<dbReference type="EMBL" id="KB454486">
    <property type="protein sequence ID" value="EME32415.1"/>
    <property type="molecule type" value="Genomic_DNA"/>
</dbReference>
<dbReference type="GO" id="GO:0000978">
    <property type="term" value="F:RNA polymerase II cis-regulatory region sequence-specific DNA binding"/>
    <property type="evidence" value="ECO:0007669"/>
    <property type="project" value="InterPro"/>
</dbReference>
<dbReference type="SMART" id="SM01372">
    <property type="entry name" value="E2F_TDP"/>
    <property type="match status" value="2"/>
</dbReference>
<dbReference type="InterPro" id="IPR036388">
    <property type="entry name" value="WH-like_DNA-bd_sf"/>
</dbReference>
<dbReference type="InterPro" id="IPR015633">
    <property type="entry name" value="E2F"/>
</dbReference>
<evidence type="ECO:0000256" key="2">
    <source>
        <dbReference type="ARBA" id="ARBA00023015"/>
    </source>
</evidence>
<protein>
    <submittedName>
        <fullName evidence="8">E2F transcription factor 7/8</fullName>
    </submittedName>
</protein>
<dbReference type="Gene3D" id="1.10.10.10">
    <property type="entry name" value="Winged helix-like DNA-binding domain superfamily/Winged helix DNA-binding domain"/>
    <property type="match status" value="2"/>
</dbReference>
<dbReference type="GO" id="GO:0090575">
    <property type="term" value="C:RNA polymerase II transcription regulator complex"/>
    <property type="evidence" value="ECO:0007669"/>
    <property type="project" value="TreeGrafter"/>
</dbReference>
<evidence type="ECO:0000256" key="6">
    <source>
        <dbReference type="SAM" id="MobiDB-lite"/>
    </source>
</evidence>
<dbReference type="STRING" id="130081.M2X7D4"/>
<dbReference type="InterPro" id="IPR036390">
    <property type="entry name" value="WH_DNA-bd_sf"/>
</dbReference>
<reference evidence="9" key="1">
    <citation type="journal article" date="2013" name="Science">
        <title>Gene transfer from bacteria and archaea facilitated evolution of an extremophilic eukaryote.</title>
        <authorList>
            <person name="Schonknecht G."/>
            <person name="Chen W.H."/>
            <person name="Ternes C.M."/>
            <person name="Barbier G.G."/>
            <person name="Shrestha R.P."/>
            <person name="Stanke M."/>
            <person name="Brautigam A."/>
            <person name="Baker B.J."/>
            <person name="Banfield J.F."/>
            <person name="Garavito R.M."/>
            <person name="Carr K."/>
            <person name="Wilkerson C."/>
            <person name="Rensing S.A."/>
            <person name="Gagneul D."/>
            <person name="Dickenson N.E."/>
            <person name="Oesterhelt C."/>
            <person name="Lercher M.J."/>
            <person name="Weber A.P."/>
        </authorList>
    </citation>
    <scope>NUCLEOTIDE SEQUENCE [LARGE SCALE GENOMIC DNA]</scope>
    <source>
        <strain evidence="9">074W</strain>
    </source>
</reference>
<dbReference type="SUPFAM" id="SSF46785">
    <property type="entry name" value="Winged helix' DNA-binding domain"/>
    <property type="match status" value="2"/>
</dbReference>
<keyword evidence="9" id="KW-1185">Reference proteome</keyword>
<organism evidence="8 9">
    <name type="scientific">Galdieria sulphuraria</name>
    <name type="common">Red alga</name>
    <dbReference type="NCBI Taxonomy" id="130081"/>
    <lineage>
        <taxon>Eukaryota</taxon>
        <taxon>Rhodophyta</taxon>
        <taxon>Bangiophyceae</taxon>
        <taxon>Galdieriales</taxon>
        <taxon>Galdieriaceae</taxon>
        <taxon>Galdieria</taxon>
    </lineage>
</organism>
<comment type="subcellular location">
    <subcellularLocation>
        <location evidence="5">Nucleus</location>
    </subcellularLocation>
</comment>
<evidence type="ECO:0000313" key="9">
    <source>
        <dbReference type="Proteomes" id="UP000030680"/>
    </source>
</evidence>
<evidence type="ECO:0000313" key="8">
    <source>
        <dbReference type="EMBL" id="EME32415.1"/>
    </source>
</evidence>
<feature type="domain" description="E2F/DP family winged-helix DNA-binding" evidence="7">
    <location>
        <begin position="311"/>
        <end position="382"/>
    </location>
</feature>
<name>M2X7D4_GALSU</name>
<feature type="compositionally biased region" description="Basic and acidic residues" evidence="6">
    <location>
        <begin position="612"/>
        <end position="625"/>
    </location>
</feature>
<dbReference type="KEGG" id="gsl:Gasu_05010"/>
<feature type="region of interest" description="Disordered" evidence="6">
    <location>
        <begin position="606"/>
        <end position="625"/>
    </location>
</feature>
<accession>M2X7D4</accession>
<dbReference type="RefSeq" id="XP_005708935.1">
    <property type="nucleotide sequence ID" value="XM_005708878.1"/>
</dbReference>
<keyword evidence="3 5" id="KW-0238">DNA-binding</keyword>
<gene>
    <name evidence="8" type="ORF">Gasu_05010</name>
</gene>
<dbReference type="Gramene" id="EME32415">
    <property type="protein sequence ID" value="EME32415"/>
    <property type="gene ID" value="Gasu_05010"/>
</dbReference>
<evidence type="ECO:0000256" key="5">
    <source>
        <dbReference type="RuleBase" id="RU003796"/>
    </source>
</evidence>
<evidence type="ECO:0000256" key="3">
    <source>
        <dbReference type="ARBA" id="ARBA00023125"/>
    </source>
</evidence>
<evidence type="ECO:0000256" key="4">
    <source>
        <dbReference type="ARBA" id="ARBA00023163"/>
    </source>
</evidence>
<dbReference type="InterPro" id="IPR003316">
    <property type="entry name" value="E2F_WHTH_DNA-bd_dom"/>
</dbReference>
<dbReference type="eggNOG" id="KOG2578">
    <property type="taxonomic scope" value="Eukaryota"/>
</dbReference>
<dbReference type="OrthoDB" id="5318at2759"/>
<dbReference type="PANTHER" id="PTHR12081">
    <property type="entry name" value="TRANSCRIPTION FACTOR E2F"/>
    <property type="match status" value="1"/>
</dbReference>
<dbReference type="GeneID" id="17090998"/>
<dbReference type="Pfam" id="PF02319">
    <property type="entry name" value="WHD_E2F_TDP"/>
    <property type="match status" value="2"/>
</dbReference>
<dbReference type="AlphaFoldDB" id="M2X7D4"/>
<sequence length="625" mass="71446">MDLFQRHHRVSVDSFVNPVEAQLNYAKSLSSTPSEVAASVQPTETNFSLSVDGQCVIKQNSVTGSCDYSKSIVESEGSGRPILTDEAAFEVQTMKVDKPFDEALSSKKKEKCDAHKDEEKENNSSLKFLVTDTAQYLEDFFGSENMESCTKANLSKFLWKKEENDRKKSVPVIDNKTCNARGYKSLSLLCENFIKLYGNHSNEEFFVDEVAEILHVERRRIYDIVNVLESLGIVVKKKRNHYKWQGVDRIPFTLIALKVSSEVENDVKQQNTSTMEAVESLTCSSDECSLSSQKNDDAERESGLLRHRSDQNDKFLGVLTQRFIKLFLESSESIISFQEITRLLLGEQDKDMKSKTGIRRLYDIANILSALQLIQKTQKWNGEMAYEWLLSEITYLQIFSSTKLYEEKSNFSRKRDLSLFRQYKREEEEKSKLTRTNEADGDFYNINKNAFATKKQEIAAFNEEKKEENSRGQVDSKVNKRDGNCNDWYANATQQVQDLDSSGQFANVYVPNFIPGSDALSVDDSTVQLQKSFFEFQQNVVRQWHQWFEQVPATAKIGNDEASFHVETSHETSGIAPSNFLPLPFYWSIRPFPQVSMDDSTIYEATSTASTRNEDVVKADEGTRQ</sequence>
<dbReference type="Proteomes" id="UP000030680">
    <property type="component" value="Unassembled WGS sequence"/>
</dbReference>
<evidence type="ECO:0000259" key="7">
    <source>
        <dbReference type="SMART" id="SM01372"/>
    </source>
</evidence>
<dbReference type="PANTHER" id="PTHR12081:SF7">
    <property type="entry name" value="TRANSCRIPTION FACTOR EFL-3"/>
    <property type="match status" value="1"/>
</dbReference>
<keyword evidence="5" id="KW-0539">Nucleus</keyword>
<keyword evidence="4 5" id="KW-0804">Transcription</keyword>
<proteinExistence type="inferred from homology"/>
<keyword evidence="2 5" id="KW-0805">Transcription regulation</keyword>
<comment type="similarity">
    <text evidence="1 5">Belongs to the E2F/DP family.</text>
</comment>